<dbReference type="PANTHER" id="PTHR39087:SF2">
    <property type="entry name" value="UPF0104 MEMBRANE PROTEIN MJ1595"/>
    <property type="match status" value="1"/>
</dbReference>
<name>A0A2I1P8U8_9MICO</name>
<keyword evidence="3 7" id="KW-0812">Transmembrane</keyword>
<evidence type="ECO:0000313" key="9">
    <source>
        <dbReference type="Proteomes" id="UP000234206"/>
    </source>
</evidence>
<dbReference type="EMBL" id="PKIZ01000020">
    <property type="protein sequence ID" value="PKZ41031.1"/>
    <property type="molecule type" value="Genomic_DNA"/>
</dbReference>
<evidence type="ECO:0000256" key="2">
    <source>
        <dbReference type="ARBA" id="ARBA00022475"/>
    </source>
</evidence>
<keyword evidence="5 7" id="KW-0472">Membrane</keyword>
<comment type="caution">
    <text evidence="8">The sequence shown here is derived from an EMBL/GenBank/DDBJ whole genome shotgun (WGS) entry which is preliminary data.</text>
</comment>
<feature type="transmembrane region" description="Helical" evidence="7">
    <location>
        <begin position="144"/>
        <end position="164"/>
    </location>
</feature>
<dbReference type="Pfam" id="PF03706">
    <property type="entry name" value="LPG_synthase_TM"/>
    <property type="match status" value="1"/>
</dbReference>
<dbReference type="Proteomes" id="UP000234206">
    <property type="component" value="Unassembled WGS sequence"/>
</dbReference>
<feature type="transmembrane region" description="Helical" evidence="7">
    <location>
        <begin position="105"/>
        <end position="124"/>
    </location>
</feature>
<dbReference type="AlphaFoldDB" id="A0A2I1P8U8"/>
<dbReference type="GO" id="GO:0005886">
    <property type="term" value="C:plasma membrane"/>
    <property type="evidence" value="ECO:0007669"/>
    <property type="project" value="UniProtKB-SubCell"/>
</dbReference>
<evidence type="ECO:0000256" key="3">
    <source>
        <dbReference type="ARBA" id="ARBA00022692"/>
    </source>
</evidence>
<feature type="transmembrane region" description="Helical" evidence="7">
    <location>
        <begin position="214"/>
        <end position="235"/>
    </location>
</feature>
<feature type="region of interest" description="Disordered" evidence="6">
    <location>
        <begin position="1"/>
        <end position="56"/>
    </location>
</feature>
<gene>
    <name evidence="8" type="ORF">CYJ76_09780</name>
</gene>
<evidence type="ECO:0000313" key="8">
    <source>
        <dbReference type="EMBL" id="PKZ41031.1"/>
    </source>
</evidence>
<evidence type="ECO:0000256" key="6">
    <source>
        <dbReference type="SAM" id="MobiDB-lite"/>
    </source>
</evidence>
<evidence type="ECO:0000256" key="4">
    <source>
        <dbReference type="ARBA" id="ARBA00022989"/>
    </source>
</evidence>
<sequence>MRPIPPRADTPTGTRRPRGARVPPPRPGREGGWRAMSEHPATPAPDTVEDDLDPQGAPLSPARIASAFVGLAVAGVIIVWGLPWIADTSWSQIGTQLRRLSTSDIAWLTGLTSAAVLCYTFVMTGSIRGLRTGQAVISNLVGTMISTTFPLGGAVGVGATYAMFRSWGFARKDVSSALTVIGVWNILGRAALPAIAAAWMLWEAVGTLPRQVVFALTVGGVAGGGLLLFFVLAVASRTVAGSLGSSIGWLASPFIGRLEVERDDFRRVALELRERIATTVRTGGWTMTAGMAGFLGLYGVVFWLCLRFMGVDISPVQAFAAYAVGRLLTAFPVTPGSMGVTEAGALAILVAGGASPAGASAAVLLFSLFTNVLHVPAGLVAGVVWILTAGRAGNRPGTP</sequence>
<evidence type="ECO:0000256" key="5">
    <source>
        <dbReference type="ARBA" id="ARBA00023136"/>
    </source>
</evidence>
<evidence type="ECO:0000256" key="7">
    <source>
        <dbReference type="SAM" id="Phobius"/>
    </source>
</evidence>
<feature type="transmembrane region" description="Helical" evidence="7">
    <location>
        <begin position="176"/>
        <end position="202"/>
    </location>
</feature>
<dbReference type="PANTHER" id="PTHR39087">
    <property type="entry name" value="UPF0104 MEMBRANE PROTEIN MJ1595"/>
    <property type="match status" value="1"/>
</dbReference>
<comment type="subcellular location">
    <subcellularLocation>
        <location evidence="1">Cell membrane</location>
        <topology evidence="1">Multi-pass membrane protein</topology>
    </subcellularLocation>
</comment>
<keyword evidence="2" id="KW-1003">Cell membrane</keyword>
<reference evidence="8 9" key="1">
    <citation type="submission" date="2017-12" db="EMBL/GenBank/DDBJ databases">
        <title>Phylogenetic diversity of female urinary microbiome.</title>
        <authorList>
            <person name="Thomas-White K."/>
            <person name="Wolfe A.J."/>
        </authorList>
    </citation>
    <scope>NUCLEOTIDE SEQUENCE [LARGE SCALE GENOMIC DNA]</scope>
    <source>
        <strain evidence="8 9">UMB1298</strain>
    </source>
</reference>
<feature type="transmembrane region" description="Helical" evidence="7">
    <location>
        <begin position="64"/>
        <end position="85"/>
    </location>
</feature>
<evidence type="ECO:0000256" key="1">
    <source>
        <dbReference type="ARBA" id="ARBA00004651"/>
    </source>
</evidence>
<keyword evidence="4 7" id="KW-1133">Transmembrane helix</keyword>
<protein>
    <submittedName>
        <fullName evidence="8">Lysylphosphatidylglycerol synthetase family protein</fullName>
    </submittedName>
</protein>
<dbReference type="InterPro" id="IPR022791">
    <property type="entry name" value="L-PG_synthase/AglD"/>
</dbReference>
<feature type="transmembrane region" description="Helical" evidence="7">
    <location>
        <begin position="375"/>
        <end position="393"/>
    </location>
</feature>
<feature type="transmembrane region" description="Helical" evidence="7">
    <location>
        <begin position="283"/>
        <end position="304"/>
    </location>
</feature>
<dbReference type="OrthoDB" id="5182677at2"/>
<keyword evidence="9" id="KW-1185">Reference proteome</keyword>
<organism evidence="8 9">
    <name type="scientific">Kytococcus schroeteri</name>
    <dbReference type="NCBI Taxonomy" id="138300"/>
    <lineage>
        <taxon>Bacteria</taxon>
        <taxon>Bacillati</taxon>
        <taxon>Actinomycetota</taxon>
        <taxon>Actinomycetes</taxon>
        <taxon>Micrococcales</taxon>
        <taxon>Kytococcaceae</taxon>
        <taxon>Kytococcus</taxon>
    </lineage>
</organism>
<accession>A0A2I1P8U8</accession>
<proteinExistence type="predicted"/>